<feature type="domain" description="AAA+ ATPase" evidence="5">
    <location>
        <begin position="237"/>
        <end position="372"/>
    </location>
</feature>
<gene>
    <name evidence="6" type="ordered locus">Metev_1836</name>
</gene>
<accession>D7EBF4</accession>
<evidence type="ECO:0000313" key="6">
    <source>
        <dbReference type="EMBL" id="ADI74671.1"/>
    </source>
</evidence>
<dbReference type="Gene3D" id="1.10.8.60">
    <property type="match status" value="1"/>
</dbReference>
<name>D7EBF4_METEZ</name>
<keyword evidence="2 4" id="KW-0067">ATP-binding</keyword>
<dbReference type="InterPro" id="IPR041569">
    <property type="entry name" value="AAA_lid_3"/>
</dbReference>
<dbReference type="PANTHER" id="PTHR23077">
    <property type="entry name" value="AAA-FAMILY ATPASE"/>
    <property type="match status" value="1"/>
</dbReference>
<evidence type="ECO:0000256" key="3">
    <source>
        <dbReference type="ARBA" id="ARBA00023054"/>
    </source>
</evidence>
<dbReference type="InterPro" id="IPR003960">
    <property type="entry name" value="ATPase_AAA_CS"/>
</dbReference>
<dbReference type="InterPro" id="IPR003959">
    <property type="entry name" value="ATPase_AAA_core"/>
</dbReference>
<keyword evidence="3" id="KW-0175">Coiled coil</keyword>
<dbReference type="KEGG" id="mev:Metev_1836"/>
<comment type="similarity">
    <text evidence="4">Belongs to the AAA ATPase family.</text>
</comment>
<dbReference type="Gene3D" id="3.40.50.300">
    <property type="entry name" value="P-loop containing nucleotide triphosphate hydrolases"/>
    <property type="match status" value="1"/>
</dbReference>
<evidence type="ECO:0000256" key="1">
    <source>
        <dbReference type="ARBA" id="ARBA00022741"/>
    </source>
</evidence>
<dbReference type="STRING" id="644295.Metev_1836"/>
<dbReference type="FunFam" id="3.40.50.300:FF:001025">
    <property type="entry name" value="ATPase family, AAA domain-containing 2B"/>
    <property type="match status" value="1"/>
</dbReference>
<dbReference type="GeneID" id="9347489"/>
<dbReference type="GO" id="GO:0016887">
    <property type="term" value="F:ATP hydrolysis activity"/>
    <property type="evidence" value="ECO:0007669"/>
    <property type="project" value="InterPro"/>
</dbReference>
<dbReference type="Pfam" id="PF17862">
    <property type="entry name" value="AAA_lid_3"/>
    <property type="match status" value="1"/>
</dbReference>
<dbReference type="GO" id="GO:0005524">
    <property type="term" value="F:ATP binding"/>
    <property type="evidence" value="ECO:0007669"/>
    <property type="project" value="UniProtKB-KW"/>
</dbReference>
<dbReference type="RefSeq" id="WP_013195236.1">
    <property type="nucleotide sequence ID" value="NC_014253.1"/>
</dbReference>
<dbReference type="Proteomes" id="UP000000391">
    <property type="component" value="Chromosome"/>
</dbReference>
<proteinExistence type="inferred from homology"/>
<dbReference type="InterPro" id="IPR050168">
    <property type="entry name" value="AAA_ATPase_domain"/>
</dbReference>
<dbReference type="HOGENOM" id="CLU_576994_0_0_2"/>
<organism evidence="6 7">
    <name type="scientific">Methanohalobium evestigatum (strain ATCC BAA-1072 / DSM 3721 / NBRC 107634 / OCM 161 / Z-7303)</name>
    <dbReference type="NCBI Taxonomy" id="644295"/>
    <lineage>
        <taxon>Archaea</taxon>
        <taxon>Methanobacteriati</taxon>
        <taxon>Methanobacteriota</taxon>
        <taxon>Stenosarchaea group</taxon>
        <taxon>Methanomicrobia</taxon>
        <taxon>Methanosarcinales</taxon>
        <taxon>Methanosarcinaceae</taxon>
        <taxon>Methanohalobium</taxon>
    </lineage>
</organism>
<protein>
    <submittedName>
        <fullName evidence="6">Microtubule-severing ATPase</fullName>
        <ecNumber evidence="6">3.6.4.3</ecNumber>
    </submittedName>
</protein>
<dbReference type="EMBL" id="CP002069">
    <property type="protein sequence ID" value="ADI74671.1"/>
    <property type="molecule type" value="Genomic_DNA"/>
</dbReference>
<dbReference type="SMART" id="SM00382">
    <property type="entry name" value="AAA"/>
    <property type="match status" value="1"/>
</dbReference>
<evidence type="ECO:0000313" key="7">
    <source>
        <dbReference type="Proteomes" id="UP000000391"/>
    </source>
</evidence>
<evidence type="ECO:0000259" key="5">
    <source>
        <dbReference type="SMART" id="SM00382"/>
    </source>
</evidence>
<evidence type="ECO:0000256" key="4">
    <source>
        <dbReference type="RuleBase" id="RU003651"/>
    </source>
</evidence>
<dbReference type="InterPro" id="IPR027417">
    <property type="entry name" value="P-loop_NTPase"/>
</dbReference>
<dbReference type="OrthoDB" id="77269at2157"/>
<keyword evidence="7" id="KW-1185">Reference proteome</keyword>
<dbReference type="PROSITE" id="PS00674">
    <property type="entry name" value="AAA"/>
    <property type="match status" value="1"/>
</dbReference>
<sequence length="477" mass="54392">MANFKVNLEDFTNKDYRVIFNSLTKKEPVRLTSSLNMREDYGVDYISSIDIIPHQETDTLYSIGARMDLGEDTESEKIWQSFLENYQEKYSITGFDKDYKLFYGSNLYTLSFLTDIKRSAYLSTTNNLNLEMLKDNIPPFFEILEDYINTVYDVSEEYIDFSLKPQPTLRTYYYNESNDRIAEEKGSESEKFETISPEQLNVKFDDIGGCEEAKKELDMVAYGIKYPYVFEEYQAEHPHGILLFGPPGTGKTLLAKAVATELETPFIHVHGSDIVSKWYGEAEQNIKEMFEISRSRPHTILFIDEIDSITPAREGSHEATQRIVSTLLDEMDGIKSSDDVILMGATNRPESIDSAFMRPGRFDKKVHVPLPDKEALKQIYSIHLEGKKPEKNIDLEKIASKSEGFSGADVKGVVDLCIKKKISTLRGKLSEKPTKNEVKNLAEPIATQDILNAIEEYQKNLENLRAFGTPGHIPGYI</sequence>
<keyword evidence="1 4" id="KW-0547">Nucleotide-binding</keyword>
<dbReference type="Pfam" id="PF00004">
    <property type="entry name" value="AAA"/>
    <property type="match status" value="1"/>
</dbReference>
<dbReference type="InterPro" id="IPR003593">
    <property type="entry name" value="AAA+_ATPase"/>
</dbReference>
<reference evidence="6 7" key="1">
    <citation type="submission" date="2010-06" db="EMBL/GenBank/DDBJ databases">
        <title>Complete sequence chromosome of Methanohalobium evestigatum Z-7303.</title>
        <authorList>
            <consortium name="US DOE Joint Genome Institute"/>
            <person name="Lucas S."/>
            <person name="Copeland A."/>
            <person name="Lapidus A."/>
            <person name="Cheng J.-F."/>
            <person name="Bruce D."/>
            <person name="Goodwin L."/>
            <person name="Pitluck S."/>
            <person name="Saunders E."/>
            <person name="Detter J.C."/>
            <person name="Han C."/>
            <person name="Tapia R."/>
            <person name="Land M."/>
            <person name="Hauser L."/>
            <person name="Kyrpides N."/>
            <person name="Mikhailova N."/>
            <person name="Sieprawska-Lupa M."/>
            <person name="Whitman W.B."/>
            <person name="Anderson I."/>
            <person name="Woyke T."/>
        </authorList>
    </citation>
    <scope>NUCLEOTIDE SEQUENCE [LARGE SCALE GENOMIC DNA]</scope>
    <source>
        <strain evidence="7">ATCC BAA-1072 / DSM 3721 / NBRC 107634 / OCM 161 / Z-7303</strain>
    </source>
</reference>
<keyword evidence="6" id="KW-0378">Hydrolase</keyword>
<evidence type="ECO:0000256" key="2">
    <source>
        <dbReference type="ARBA" id="ARBA00022840"/>
    </source>
</evidence>
<dbReference type="SUPFAM" id="SSF52540">
    <property type="entry name" value="P-loop containing nucleoside triphosphate hydrolases"/>
    <property type="match status" value="1"/>
</dbReference>
<dbReference type="EC" id="3.6.4.3" evidence="6"/>
<dbReference type="AlphaFoldDB" id="D7EBF4"/>